<dbReference type="Proteomes" id="UP000694892">
    <property type="component" value="Chromosome 5S"/>
</dbReference>
<dbReference type="InterPro" id="IPR036116">
    <property type="entry name" value="FN3_sf"/>
</dbReference>
<evidence type="ECO:0000259" key="2">
    <source>
        <dbReference type="PROSITE" id="PS50853"/>
    </source>
</evidence>
<dbReference type="InterPro" id="IPR013783">
    <property type="entry name" value="Ig-like_fold"/>
</dbReference>
<proteinExistence type="predicted"/>
<dbReference type="GO" id="GO:0045214">
    <property type="term" value="P:sarcomere organization"/>
    <property type="evidence" value="ECO:0007669"/>
    <property type="project" value="TreeGrafter"/>
</dbReference>
<feature type="non-terminal residue" evidence="3">
    <location>
        <position position="103"/>
    </location>
</feature>
<sequence length="103" mass="11447">FEVHGLTTGENYIFRVKAVNAVGVSENSQESEAITVKAALTTPSYPYGITLLNCDGHSMILGWKLPKFTGGSHITGYYIDKREANHLNWHEVNSSSVQERVYT</sequence>
<dbReference type="EMBL" id="CM004475">
    <property type="protein sequence ID" value="OCT78419.1"/>
    <property type="molecule type" value="Genomic_DNA"/>
</dbReference>
<keyword evidence="1" id="KW-0677">Repeat</keyword>
<dbReference type="InterPro" id="IPR050964">
    <property type="entry name" value="Striated_Muscle_Regulatory"/>
</dbReference>
<organism evidence="3 4">
    <name type="scientific">Xenopus laevis</name>
    <name type="common">African clawed frog</name>
    <dbReference type="NCBI Taxonomy" id="8355"/>
    <lineage>
        <taxon>Eukaryota</taxon>
        <taxon>Metazoa</taxon>
        <taxon>Chordata</taxon>
        <taxon>Craniata</taxon>
        <taxon>Vertebrata</taxon>
        <taxon>Euteleostomi</taxon>
        <taxon>Amphibia</taxon>
        <taxon>Batrachia</taxon>
        <taxon>Anura</taxon>
        <taxon>Pipoidea</taxon>
        <taxon>Pipidae</taxon>
        <taxon>Xenopodinae</taxon>
        <taxon>Xenopus</taxon>
        <taxon>Xenopus</taxon>
    </lineage>
</organism>
<dbReference type="InterPro" id="IPR003961">
    <property type="entry name" value="FN3_dom"/>
</dbReference>
<dbReference type="Gene3D" id="2.60.40.10">
    <property type="entry name" value="Immunoglobulins"/>
    <property type="match status" value="2"/>
</dbReference>
<dbReference type="PANTHER" id="PTHR13817">
    <property type="entry name" value="TITIN"/>
    <property type="match status" value="1"/>
</dbReference>
<evidence type="ECO:0000256" key="1">
    <source>
        <dbReference type="ARBA" id="ARBA00022737"/>
    </source>
</evidence>
<accession>A0A974CRG9</accession>
<evidence type="ECO:0000313" key="3">
    <source>
        <dbReference type="EMBL" id="OCT78419.1"/>
    </source>
</evidence>
<protein>
    <recommendedName>
        <fullName evidence="2">Fibronectin type-III domain-containing protein</fullName>
    </recommendedName>
</protein>
<dbReference type="PROSITE" id="PS50853">
    <property type="entry name" value="FN3"/>
    <property type="match status" value="2"/>
</dbReference>
<reference evidence="4" key="1">
    <citation type="journal article" date="2016" name="Nature">
        <title>Genome evolution in the allotetraploid frog Xenopus laevis.</title>
        <authorList>
            <person name="Session A.M."/>
            <person name="Uno Y."/>
            <person name="Kwon T."/>
            <person name="Chapman J.A."/>
            <person name="Toyoda A."/>
            <person name="Takahashi S."/>
            <person name="Fukui A."/>
            <person name="Hikosaka A."/>
            <person name="Suzuki A."/>
            <person name="Kondo M."/>
            <person name="van Heeringen S.J."/>
            <person name="Quigley I."/>
            <person name="Heinz S."/>
            <person name="Ogino H."/>
            <person name="Ochi H."/>
            <person name="Hellsten U."/>
            <person name="Lyons J.B."/>
            <person name="Simakov O."/>
            <person name="Putnam N."/>
            <person name="Stites J."/>
            <person name="Kuroki Y."/>
            <person name="Tanaka T."/>
            <person name="Michiue T."/>
            <person name="Watanabe M."/>
            <person name="Bogdanovic O."/>
            <person name="Lister R."/>
            <person name="Georgiou G."/>
            <person name="Paranjpe S.S."/>
            <person name="van Kruijsbergen I."/>
            <person name="Shu S."/>
            <person name="Carlson J."/>
            <person name="Kinoshita T."/>
            <person name="Ohta Y."/>
            <person name="Mawaribuchi S."/>
            <person name="Jenkins J."/>
            <person name="Grimwood J."/>
            <person name="Schmutz J."/>
            <person name="Mitros T."/>
            <person name="Mozaffari S.V."/>
            <person name="Suzuki Y."/>
            <person name="Haramoto Y."/>
            <person name="Yamamoto T.S."/>
            <person name="Takagi C."/>
            <person name="Heald R."/>
            <person name="Miller K."/>
            <person name="Haudenschild C."/>
            <person name="Kitzman J."/>
            <person name="Nakayama T."/>
            <person name="Izutsu Y."/>
            <person name="Robert J."/>
            <person name="Fortriede J."/>
            <person name="Burns K."/>
            <person name="Lotay V."/>
            <person name="Karimi K."/>
            <person name="Yasuoka Y."/>
            <person name="Dichmann D.S."/>
            <person name="Flajnik M.F."/>
            <person name="Houston D.W."/>
            <person name="Shendure J."/>
            <person name="DuPasquier L."/>
            <person name="Vize P.D."/>
            <person name="Zorn A.M."/>
            <person name="Ito M."/>
            <person name="Marcotte E.M."/>
            <person name="Wallingford J.B."/>
            <person name="Ito Y."/>
            <person name="Asashima M."/>
            <person name="Ueno N."/>
            <person name="Matsuda Y."/>
            <person name="Veenstra G.J."/>
            <person name="Fujiyama A."/>
            <person name="Harland R.M."/>
            <person name="Taira M."/>
            <person name="Rokhsar D.S."/>
        </authorList>
    </citation>
    <scope>NUCLEOTIDE SEQUENCE [LARGE SCALE GENOMIC DNA]</scope>
    <source>
        <strain evidence="4">J</strain>
    </source>
</reference>
<dbReference type="AlphaFoldDB" id="A0A974CRG9"/>
<dbReference type="SUPFAM" id="SSF49265">
    <property type="entry name" value="Fibronectin type III"/>
    <property type="match status" value="1"/>
</dbReference>
<feature type="domain" description="Fibronectin type-III" evidence="2">
    <location>
        <begin position="42"/>
        <end position="103"/>
    </location>
</feature>
<dbReference type="PANTHER" id="PTHR13817:SF22">
    <property type="entry name" value="MYOMESIN-2"/>
    <property type="match status" value="1"/>
</dbReference>
<dbReference type="GO" id="GO:0031430">
    <property type="term" value="C:M band"/>
    <property type="evidence" value="ECO:0007669"/>
    <property type="project" value="TreeGrafter"/>
</dbReference>
<name>A0A974CRG9_XENLA</name>
<gene>
    <name evidence="3" type="ORF">XELAEV_180295239mg</name>
</gene>
<dbReference type="CDD" id="cd00063">
    <property type="entry name" value="FN3"/>
    <property type="match status" value="2"/>
</dbReference>
<evidence type="ECO:0000313" key="4">
    <source>
        <dbReference type="Proteomes" id="UP000694892"/>
    </source>
</evidence>
<feature type="domain" description="Fibronectin type-III" evidence="2">
    <location>
        <begin position="1"/>
        <end position="38"/>
    </location>
</feature>
<feature type="non-terminal residue" evidence="3">
    <location>
        <position position="1"/>
    </location>
</feature>